<sequence>MPNDFLSPADQAAAEQQQRLLAAQVVRHDQLPTTIRTVAGVDVAYAQHSDQLVAAAVLLDAATLEIRHTAVVRLGAAFPYIPGLFSFRELPPIQQALAQLPEAPDLVICDGQGLAHPRRFGLACHLGVATGLPTIGCAKTRLVGSYHALGHPRGSTAELVLDGEVVGQALRTQPGINPLFVSIGHRVSLATACHWVLRCAPTYRQPETTRAADHLVNQELHRLLAAALPPAPDGM</sequence>
<feature type="binding site" evidence="6">
    <location>
        <position position="42"/>
    </location>
    <ligand>
        <name>Mg(2+)</name>
        <dbReference type="ChEBI" id="CHEBI:18420"/>
    </ligand>
</feature>
<evidence type="ECO:0000256" key="5">
    <source>
        <dbReference type="ARBA" id="ARBA00022801"/>
    </source>
</evidence>
<keyword evidence="8" id="KW-1185">Reference proteome</keyword>
<feature type="binding site" evidence="6">
    <location>
        <position position="110"/>
    </location>
    <ligand>
        <name>Mg(2+)</name>
        <dbReference type="ChEBI" id="CHEBI:18420"/>
    </ligand>
</feature>
<keyword evidence="4 6" id="KW-0255">Endonuclease</keyword>
<evidence type="ECO:0000256" key="1">
    <source>
        <dbReference type="ARBA" id="ARBA00004496"/>
    </source>
</evidence>
<evidence type="ECO:0000313" key="8">
    <source>
        <dbReference type="Proteomes" id="UP001165296"/>
    </source>
</evidence>
<evidence type="ECO:0000256" key="3">
    <source>
        <dbReference type="ARBA" id="ARBA00022722"/>
    </source>
</evidence>
<dbReference type="NCBIfam" id="NF008629">
    <property type="entry name" value="PRK11617.1"/>
    <property type="match status" value="1"/>
</dbReference>
<feature type="site" description="Interaction with target DNA" evidence="6">
    <location>
        <position position="80"/>
    </location>
</feature>
<comment type="subcellular location">
    <subcellularLocation>
        <location evidence="1 6">Cytoplasm</location>
    </subcellularLocation>
</comment>
<comment type="cofactor">
    <cofactor evidence="6">
        <name>Mg(2+)</name>
        <dbReference type="ChEBI" id="CHEBI:18420"/>
    </cofactor>
</comment>
<dbReference type="InterPro" id="IPR007581">
    <property type="entry name" value="Endonuclease-V"/>
</dbReference>
<organism evidence="7 8">
    <name type="scientific">Hymenobacter lucidus</name>
    <dbReference type="NCBI Taxonomy" id="2880930"/>
    <lineage>
        <taxon>Bacteria</taxon>
        <taxon>Pseudomonadati</taxon>
        <taxon>Bacteroidota</taxon>
        <taxon>Cytophagia</taxon>
        <taxon>Cytophagales</taxon>
        <taxon>Hymenobacteraceae</taxon>
        <taxon>Hymenobacter</taxon>
    </lineage>
</organism>
<comment type="function">
    <text evidence="6">DNA repair enzyme involved in the repair of deaminated bases. Selectively cleaves double-stranded DNA at the second phosphodiester bond 3' to a deoxyinosine leaving behind the intact lesion on the nicked DNA.</text>
</comment>
<reference evidence="7" key="1">
    <citation type="submission" date="2021-10" db="EMBL/GenBank/DDBJ databases">
        <authorList>
            <person name="Dean J.D."/>
            <person name="Kim M.K."/>
            <person name="Newey C.N."/>
            <person name="Stoker T.S."/>
            <person name="Thompson D.W."/>
            <person name="Grose J.H."/>
        </authorList>
    </citation>
    <scope>NUCLEOTIDE SEQUENCE</scope>
    <source>
        <strain evidence="7">BT178</strain>
    </source>
</reference>
<keyword evidence="6" id="KW-0234">DNA repair</keyword>
<evidence type="ECO:0000256" key="2">
    <source>
        <dbReference type="ARBA" id="ARBA00022490"/>
    </source>
</evidence>
<dbReference type="Pfam" id="PF04493">
    <property type="entry name" value="Endonuclease_5"/>
    <property type="match status" value="1"/>
</dbReference>
<dbReference type="EC" id="3.1.21.7" evidence="6"/>
<keyword evidence="6" id="KW-0460">Magnesium</keyword>
<keyword evidence="6" id="KW-0479">Metal-binding</keyword>
<evidence type="ECO:0000256" key="4">
    <source>
        <dbReference type="ARBA" id="ARBA00022759"/>
    </source>
</evidence>
<name>A0ABS8AMJ6_9BACT</name>
<protein>
    <recommendedName>
        <fullName evidence="6">Endonuclease V</fullName>
        <ecNumber evidence="6">3.1.21.7</ecNumber>
    </recommendedName>
    <alternativeName>
        <fullName evidence="6">Deoxyinosine 3'endonuclease</fullName>
    </alternativeName>
    <alternativeName>
        <fullName evidence="6">Deoxyribonuclease V</fullName>
        <shortName evidence="6">DNase V</shortName>
    </alternativeName>
</protein>
<evidence type="ECO:0000313" key="7">
    <source>
        <dbReference type="EMBL" id="MCB2406863.1"/>
    </source>
</evidence>
<keyword evidence="2 6" id="KW-0963">Cytoplasm</keyword>
<comment type="similarity">
    <text evidence="6">Belongs to the endonuclease V family.</text>
</comment>
<comment type="catalytic activity">
    <reaction evidence="6">
        <text>Endonucleolytic cleavage at apurinic or apyrimidinic sites to products with a 5'-phosphate.</text>
        <dbReference type="EC" id="3.1.21.7"/>
    </reaction>
</comment>
<proteinExistence type="inferred from homology"/>
<keyword evidence="3 6" id="KW-0540">Nuclease</keyword>
<comment type="caution">
    <text evidence="7">The sequence shown here is derived from an EMBL/GenBank/DDBJ whole genome shotgun (WGS) entry which is preliminary data.</text>
</comment>
<dbReference type="EMBL" id="JAJADR010000001">
    <property type="protein sequence ID" value="MCB2406863.1"/>
    <property type="molecule type" value="Genomic_DNA"/>
</dbReference>
<dbReference type="Gene3D" id="3.30.2170.10">
    <property type="entry name" value="archaeoglobus fulgidus dsm 4304 superfamily"/>
    <property type="match status" value="1"/>
</dbReference>
<keyword evidence="5 6" id="KW-0378">Hydrolase</keyword>
<accession>A0ABS8AMJ6</accession>
<dbReference type="RefSeq" id="WP_226171544.1">
    <property type="nucleotide sequence ID" value="NZ_JAJADR010000001.1"/>
</dbReference>
<keyword evidence="6" id="KW-0227">DNA damage</keyword>
<evidence type="ECO:0000256" key="6">
    <source>
        <dbReference type="HAMAP-Rule" id="MF_00801"/>
    </source>
</evidence>
<dbReference type="Proteomes" id="UP001165296">
    <property type="component" value="Unassembled WGS sequence"/>
</dbReference>
<gene>
    <name evidence="6 7" type="primary">nfi</name>
    <name evidence="7" type="ORF">LGH74_02635</name>
</gene>
<dbReference type="HAMAP" id="MF_00801">
    <property type="entry name" value="Endonuclease_5"/>
    <property type="match status" value="1"/>
</dbReference>
<dbReference type="PANTHER" id="PTHR28511">
    <property type="entry name" value="ENDONUCLEASE V"/>
    <property type="match status" value="1"/>
</dbReference>
<dbReference type="CDD" id="cd06559">
    <property type="entry name" value="Endonuclease_V"/>
    <property type="match status" value="1"/>
</dbReference>
<dbReference type="PANTHER" id="PTHR28511:SF1">
    <property type="entry name" value="ENDONUCLEASE V"/>
    <property type="match status" value="1"/>
</dbReference>
<dbReference type="GO" id="GO:0043737">
    <property type="term" value="F:deoxyribonuclease V activity"/>
    <property type="evidence" value="ECO:0007669"/>
    <property type="project" value="UniProtKB-EC"/>
</dbReference>